<dbReference type="EMBL" id="JARJCW010000077">
    <property type="protein sequence ID" value="KAJ7197662.1"/>
    <property type="molecule type" value="Genomic_DNA"/>
</dbReference>
<protein>
    <recommendedName>
        <fullName evidence="3">HAT C-terminal dimerisation domain-containing protein</fullName>
    </recommendedName>
</protein>
<reference evidence="1" key="1">
    <citation type="submission" date="2023-03" db="EMBL/GenBank/DDBJ databases">
        <title>Massive genome expansion in bonnet fungi (Mycena s.s.) driven by repeated elements and novel gene families across ecological guilds.</title>
        <authorList>
            <consortium name="Lawrence Berkeley National Laboratory"/>
            <person name="Harder C.B."/>
            <person name="Miyauchi S."/>
            <person name="Viragh M."/>
            <person name="Kuo A."/>
            <person name="Thoen E."/>
            <person name="Andreopoulos B."/>
            <person name="Lu D."/>
            <person name="Skrede I."/>
            <person name="Drula E."/>
            <person name="Henrissat B."/>
            <person name="Morin E."/>
            <person name="Kohler A."/>
            <person name="Barry K."/>
            <person name="LaButti K."/>
            <person name="Morin E."/>
            <person name="Salamov A."/>
            <person name="Lipzen A."/>
            <person name="Mereny Z."/>
            <person name="Hegedus B."/>
            <person name="Baldrian P."/>
            <person name="Stursova M."/>
            <person name="Weitz H."/>
            <person name="Taylor A."/>
            <person name="Grigoriev I.V."/>
            <person name="Nagy L.G."/>
            <person name="Martin F."/>
            <person name="Kauserud H."/>
        </authorList>
    </citation>
    <scope>NUCLEOTIDE SEQUENCE</scope>
    <source>
        <strain evidence="1">9144</strain>
    </source>
</reference>
<organism evidence="1 2">
    <name type="scientific">Mycena pura</name>
    <dbReference type="NCBI Taxonomy" id="153505"/>
    <lineage>
        <taxon>Eukaryota</taxon>
        <taxon>Fungi</taxon>
        <taxon>Dikarya</taxon>
        <taxon>Basidiomycota</taxon>
        <taxon>Agaricomycotina</taxon>
        <taxon>Agaricomycetes</taxon>
        <taxon>Agaricomycetidae</taxon>
        <taxon>Agaricales</taxon>
        <taxon>Marasmiineae</taxon>
        <taxon>Mycenaceae</taxon>
        <taxon>Mycena</taxon>
    </lineage>
</organism>
<evidence type="ECO:0000313" key="1">
    <source>
        <dbReference type="EMBL" id="KAJ7197662.1"/>
    </source>
</evidence>
<keyword evidence="2" id="KW-1185">Reference proteome</keyword>
<dbReference type="AlphaFoldDB" id="A0AAD6V268"/>
<proteinExistence type="predicted"/>
<name>A0AAD6V268_9AGAR</name>
<dbReference type="Proteomes" id="UP001219525">
    <property type="component" value="Unassembled WGS sequence"/>
</dbReference>
<gene>
    <name evidence="1" type="ORF">GGX14DRAFT_374888</name>
</gene>
<sequence>FSGSAVAVERIFSGGRDTIALRRTRLSADTIRTLMLVKHHLKLKRKTFARCFDAVLKKMAEEDADVVELVA</sequence>
<evidence type="ECO:0008006" key="3">
    <source>
        <dbReference type="Google" id="ProtNLM"/>
    </source>
</evidence>
<accession>A0AAD6V268</accession>
<evidence type="ECO:0000313" key="2">
    <source>
        <dbReference type="Proteomes" id="UP001219525"/>
    </source>
</evidence>
<comment type="caution">
    <text evidence="1">The sequence shown here is derived from an EMBL/GenBank/DDBJ whole genome shotgun (WGS) entry which is preliminary data.</text>
</comment>
<feature type="non-terminal residue" evidence="1">
    <location>
        <position position="1"/>
    </location>
</feature>